<keyword evidence="3" id="KW-0812">Transmembrane</keyword>
<feature type="transmembrane region" description="Helical" evidence="3">
    <location>
        <begin position="58"/>
        <end position="80"/>
    </location>
</feature>
<dbReference type="EMBL" id="JBHMCF010000040">
    <property type="protein sequence ID" value="MFB9474921.1"/>
    <property type="molecule type" value="Genomic_DNA"/>
</dbReference>
<keyword evidence="6" id="KW-1185">Reference proteome</keyword>
<feature type="region of interest" description="Disordered" evidence="2">
    <location>
        <begin position="86"/>
        <end position="122"/>
    </location>
</feature>
<reference evidence="5 6" key="1">
    <citation type="submission" date="2024-09" db="EMBL/GenBank/DDBJ databases">
        <authorList>
            <person name="Sun Q."/>
            <person name="Mori K."/>
        </authorList>
    </citation>
    <scope>NUCLEOTIDE SEQUENCE [LARGE SCALE GENOMIC DNA]</scope>
    <source>
        <strain evidence="5 6">JCM 3324</strain>
    </source>
</reference>
<protein>
    <submittedName>
        <fullName evidence="5">DUF4352 domain-containing protein</fullName>
    </submittedName>
</protein>
<feature type="compositionally biased region" description="Pro residues" evidence="2">
    <location>
        <begin position="29"/>
        <end position="47"/>
    </location>
</feature>
<evidence type="ECO:0000256" key="3">
    <source>
        <dbReference type="SAM" id="Phobius"/>
    </source>
</evidence>
<evidence type="ECO:0000313" key="5">
    <source>
        <dbReference type="EMBL" id="MFB9474921.1"/>
    </source>
</evidence>
<keyword evidence="3" id="KW-1133">Transmembrane helix</keyword>
<feature type="region of interest" description="Disordered" evidence="2">
    <location>
        <begin position="1"/>
        <end position="53"/>
    </location>
</feature>
<gene>
    <name evidence="5" type="ORF">ACFFR3_35965</name>
</gene>
<name>A0ABV5NXJ6_9ACTN</name>
<evidence type="ECO:0000259" key="4">
    <source>
        <dbReference type="Pfam" id="PF11611"/>
    </source>
</evidence>
<accession>A0ABV5NXJ6</accession>
<dbReference type="InterPro" id="IPR029050">
    <property type="entry name" value="Immunoprotect_excell_Ig-like"/>
</dbReference>
<keyword evidence="3" id="KW-0472">Membrane</keyword>
<proteinExistence type="predicted"/>
<evidence type="ECO:0000256" key="1">
    <source>
        <dbReference type="ARBA" id="ARBA00022729"/>
    </source>
</evidence>
<feature type="domain" description="DUF4352" evidence="4">
    <location>
        <begin position="119"/>
        <end position="240"/>
    </location>
</feature>
<dbReference type="InterPro" id="IPR029051">
    <property type="entry name" value="DUF4352"/>
</dbReference>
<dbReference type="Pfam" id="PF11611">
    <property type="entry name" value="DUF4352"/>
    <property type="match status" value="1"/>
</dbReference>
<dbReference type="Proteomes" id="UP001589568">
    <property type="component" value="Unassembled WGS sequence"/>
</dbReference>
<dbReference type="RefSeq" id="WP_345393633.1">
    <property type="nucleotide sequence ID" value="NZ_BAAAXS010000001.1"/>
</dbReference>
<comment type="caution">
    <text evidence="5">The sequence shown here is derived from an EMBL/GenBank/DDBJ whole genome shotgun (WGS) entry which is preliminary data.</text>
</comment>
<keyword evidence="1" id="KW-0732">Signal</keyword>
<organism evidence="5 6">
    <name type="scientific">Nonomuraea salmonea</name>
    <dbReference type="NCBI Taxonomy" id="46181"/>
    <lineage>
        <taxon>Bacteria</taxon>
        <taxon>Bacillati</taxon>
        <taxon>Actinomycetota</taxon>
        <taxon>Actinomycetes</taxon>
        <taxon>Streptosporangiales</taxon>
        <taxon>Streptosporangiaceae</taxon>
        <taxon>Nonomuraea</taxon>
    </lineage>
</organism>
<sequence>MSQPYGQNPYGHQPPSQPYGQNPYGHQPPSQPYPPHQPGYGHPPGPPPRRRKSSAPTVLIILGVVAVIFFGGCAAIIAALGSAGSPSSTSAAIDQADAGDDEPGATQETSRPKKAKAPKIGSTVRDGKFAFTVTKTERRTRVGSEFLGAEAQGVFLLVHITVENIGDEAQAFTSSAQKLYANGKEYEADSSASIYLEGSKSFYEKINPGNAVRGVVLFDIPKNLTPETIELHDSIFSDGARVSLS</sequence>
<evidence type="ECO:0000313" key="6">
    <source>
        <dbReference type="Proteomes" id="UP001589568"/>
    </source>
</evidence>
<dbReference type="Gene3D" id="2.60.40.1240">
    <property type="match status" value="1"/>
</dbReference>
<evidence type="ECO:0000256" key="2">
    <source>
        <dbReference type="SAM" id="MobiDB-lite"/>
    </source>
</evidence>